<dbReference type="Gene3D" id="3.60.40.10">
    <property type="entry name" value="PPM-type phosphatase domain"/>
    <property type="match status" value="1"/>
</dbReference>
<name>A0A3N1ZPS1_9ACTN</name>
<dbReference type="AlphaFoldDB" id="A0A3N1ZPS1"/>
<dbReference type="RefSeq" id="WP_123574576.1">
    <property type="nucleotide sequence ID" value="NZ_RKHG01000001.1"/>
</dbReference>
<sequence length="286" mass="29995">MTDQDRGSETASGLSHVAVGETARDHYTLAPLPWLAGCSDVGRRHETNQDALALGGRETTQGRLAVLVISDGVSTSLGSEESAAIAAEVASSTLIAMLRTMPDASAEQVQATLTDAFIAANDAVLASTGPGPTPGSCTLICAVLNEGRVSVGNVGDCRAYWIGDDASCHILSVDDSLAQARIDLGMSREDAERSFQAHAITRWLGPDSQDVTPRVAALDVPGPGWLLVCSDGLWNYRSAPEDMTSLVHRIVDECEHDAAESAAMLVAWANEQGGRDNITVALLRVG</sequence>
<accession>A0A3N1ZPS1</accession>
<protein>
    <submittedName>
        <fullName evidence="2">Serine/threonine protein phosphatase PrpC</fullName>
    </submittedName>
</protein>
<dbReference type="PROSITE" id="PS51746">
    <property type="entry name" value="PPM_2"/>
    <property type="match status" value="1"/>
</dbReference>
<dbReference type="CDD" id="cd00143">
    <property type="entry name" value="PP2Cc"/>
    <property type="match status" value="1"/>
</dbReference>
<comment type="caution">
    <text evidence="2">The sequence shown here is derived from an EMBL/GenBank/DDBJ whole genome shotgun (WGS) entry which is preliminary data.</text>
</comment>
<dbReference type="SMART" id="SM00331">
    <property type="entry name" value="PP2C_SIG"/>
    <property type="match status" value="1"/>
</dbReference>
<dbReference type="SMART" id="SM00332">
    <property type="entry name" value="PP2Cc"/>
    <property type="match status" value="1"/>
</dbReference>
<dbReference type="InterPro" id="IPR036457">
    <property type="entry name" value="PPM-type-like_dom_sf"/>
</dbReference>
<feature type="domain" description="PPM-type phosphatase" evidence="1">
    <location>
        <begin position="54"/>
        <end position="285"/>
    </location>
</feature>
<dbReference type="EMBL" id="RKHG01000001">
    <property type="protein sequence ID" value="ROR52909.1"/>
    <property type="molecule type" value="Genomic_DNA"/>
</dbReference>
<gene>
    <name evidence="2" type="ORF">EDD41_0022</name>
</gene>
<evidence type="ECO:0000313" key="3">
    <source>
        <dbReference type="Proteomes" id="UP000275749"/>
    </source>
</evidence>
<reference evidence="2 3" key="1">
    <citation type="submission" date="2018-11" db="EMBL/GenBank/DDBJ databases">
        <title>Sequencing the genomes of 1000 actinobacteria strains.</title>
        <authorList>
            <person name="Klenk H.-P."/>
        </authorList>
    </citation>
    <scope>NUCLEOTIDE SEQUENCE [LARGE SCALE GENOMIC DNA]</scope>
    <source>
        <strain evidence="2 3">DSM 10546</strain>
    </source>
</reference>
<dbReference type="InterPro" id="IPR001932">
    <property type="entry name" value="PPM-type_phosphatase-like_dom"/>
</dbReference>
<evidence type="ECO:0000313" key="2">
    <source>
        <dbReference type="EMBL" id="ROR52909.1"/>
    </source>
</evidence>
<dbReference type="Proteomes" id="UP000275749">
    <property type="component" value="Unassembled WGS sequence"/>
</dbReference>
<dbReference type="SUPFAM" id="SSF81606">
    <property type="entry name" value="PP2C-like"/>
    <property type="match status" value="1"/>
</dbReference>
<evidence type="ECO:0000259" key="1">
    <source>
        <dbReference type="PROSITE" id="PS51746"/>
    </source>
</evidence>
<dbReference type="Pfam" id="PF13672">
    <property type="entry name" value="PP2C_2"/>
    <property type="match status" value="1"/>
</dbReference>
<organism evidence="2 3">
    <name type="scientific">Luteococcus japonicus</name>
    <dbReference type="NCBI Taxonomy" id="33984"/>
    <lineage>
        <taxon>Bacteria</taxon>
        <taxon>Bacillati</taxon>
        <taxon>Actinomycetota</taxon>
        <taxon>Actinomycetes</taxon>
        <taxon>Propionibacteriales</taxon>
        <taxon>Propionibacteriaceae</taxon>
        <taxon>Luteococcus</taxon>
    </lineage>
</organism>
<proteinExistence type="predicted"/>